<comment type="caution">
    <text evidence="2">The sequence shown here is derived from an EMBL/GenBank/DDBJ whole genome shotgun (WGS) entry which is preliminary data.</text>
</comment>
<dbReference type="EMBL" id="JANAVB010031219">
    <property type="protein sequence ID" value="KAJ6812220.1"/>
    <property type="molecule type" value="Genomic_DNA"/>
</dbReference>
<dbReference type="AlphaFoldDB" id="A0AAX6DQL5"/>
<accession>A0AAX6DQL5</accession>
<dbReference type="EMBL" id="JANAVB010042540">
    <property type="protein sequence ID" value="KAJ6794080.1"/>
    <property type="molecule type" value="Genomic_DNA"/>
</dbReference>
<evidence type="ECO:0000259" key="1">
    <source>
        <dbReference type="Pfam" id="PF12807"/>
    </source>
</evidence>
<name>A0AAX6DQL5_IRIPA</name>
<proteinExistence type="predicted"/>
<organism evidence="2 4">
    <name type="scientific">Iris pallida</name>
    <name type="common">Sweet iris</name>
    <dbReference type="NCBI Taxonomy" id="29817"/>
    <lineage>
        <taxon>Eukaryota</taxon>
        <taxon>Viridiplantae</taxon>
        <taxon>Streptophyta</taxon>
        <taxon>Embryophyta</taxon>
        <taxon>Tracheophyta</taxon>
        <taxon>Spermatophyta</taxon>
        <taxon>Magnoliopsida</taxon>
        <taxon>Liliopsida</taxon>
        <taxon>Asparagales</taxon>
        <taxon>Iridaceae</taxon>
        <taxon>Iridoideae</taxon>
        <taxon>Irideae</taxon>
        <taxon>Iris</taxon>
    </lineage>
</organism>
<sequence length="102" mass="11723">MRMLEGITGMLGEAFNVLQEHSNHQIQRRSGKGKIKATHEAPSRANQSLYLTSKGLWSYIQEFARFKYQFELSKDAILQARKVSVIRNLCQKVFLLSTTYGQ</sequence>
<keyword evidence="4" id="KW-1185">Reference proteome</keyword>
<evidence type="ECO:0000313" key="2">
    <source>
        <dbReference type="EMBL" id="KAJ6794080.1"/>
    </source>
</evidence>
<reference evidence="2" key="2">
    <citation type="submission" date="2023-04" db="EMBL/GenBank/DDBJ databases">
        <authorList>
            <person name="Bruccoleri R.E."/>
            <person name="Oakeley E.J."/>
            <person name="Faust A.-M."/>
            <person name="Dessus-Babus S."/>
            <person name="Altorfer M."/>
            <person name="Burckhardt D."/>
            <person name="Oertli M."/>
            <person name="Naumann U."/>
            <person name="Petersen F."/>
            <person name="Wong J."/>
        </authorList>
    </citation>
    <scope>NUCLEOTIDE SEQUENCE</scope>
    <source>
        <strain evidence="2">GSM-AAB239-AS_SAM_17_03QT</strain>
        <tissue evidence="2">Leaf</tissue>
    </source>
</reference>
<protein>
    <recommendedName>
        <fullName evidence="1">CLU central domain-containing protein</fullName>
    </recommendedName>
</protein>
<gene>
    <name evidence="3" type="ORF">M6B38_148955</name>
    <name evidence="2" type="ORF">M6B38_233475</name>
</gene>
<feature type="domain" description="CLU central" evidence="1">
    <location>
        <begin position="19"/>
        <end position="93"/>
    </location>
</feature>
<dbReference type="Proteomes" id="UP001140949">
    <property type="component" value="Unassembled WGS sequence"/>
</dbReference>
<reference evidence="2" key="1">
    <citation type="journal article" date="2023" name="GigaByte">
        <title>Genome assembly of the bearded iris, Iris pallida Lam.</title>
        <authorList>
            <person name="Bruccoleri R.E."/>
            <person name="Oakeley E.J."/>
            <person name="Faust A.M.E."/>
            <person name="Altorfer M."/>
            <person name="Dessus-Babus S."/>
            <person name="Burckhardt D."/>
            <person name="Oertli M."/>
            <person name="Naumann U."/>
            <person name="Petersen F."/>
            <person name="Wong J."/>
        </authorList>
    </citation>
    <scope>NUCLEOTIDE SEQUENCE</scope>
    <source>
        <strain evidence="2">GSM-AAB239-AS_SAM_17_03QT</strain>
    </source>
</reference>
<evidence type="ECO:0000313" key="4">
    <source>
        <dbReference type="Proteomes" id="UP001140949"/>
    </source>
</evidence>
<dbReference type="Pfam" id="PF12807">
    <property type="entry name" value="eIF3_p135"/>
    <property type="match status" value="1"/>
</dbReference>
<evidence type="ECO:0000313" key="3">
    <source>
        <dbReference type="EMBL" id="KAJ6812220.1"/>
    </source>
</evidence>
<dbReference type="InterPro" id="IPR033646">
    <property type="entry name" value="CLU-central"/>
</dbReference>